<dbReference type="InterPro" id="IPR047610">
    <property type="entry name" value="ImuA_translesion"/>
</dbReference>
<dbReference type="SUPFAM" id="SSF52540">
    <property type="entry name" value="P-loop containing nucleoside triphosphate hydrolases"/>
    <property type="match status" value="1"/>
</dbReference>
<dbReference type="AlphaFoldDB" id="A0A2A2F9Z1"/>
<keyword evidence="2" id="KW-0132">Cell division</keyword>
<keyword evidence="3" id="KW-1185">Reference proteome</keyword>
<dbReference type="PIRSF" id="PIRSF037290">
    <property type="entry name" value="UCP037290"/>
    <property type="match status" value="1"/>
</dbReference>
<dbReference type="OrthoDB" id="9811176at2"/>
<evidence type="ECO:0000313" key="3">
    <source>
        <dbReference type="Proteomes" id="UP000218896"/>
    </source>
</evidence>
<dbReference type="GO" id="GO:0051301">
    <property type="term" value="P:cell division"/>
    <property type="evidence" value="ECO:0007669"/>
    <property type="project" value="UniProtKB-KW"/>
</dbReference>
<dbReference type="EMBL" id="NSKD01000002">
    <property type="protein sequence ID" value="PAU81363.1"/>
    <property type="molecule type" value="Genomic_DNA"/>
</dbReference>
<dbReference type="InterPro" id="IPR027417">
    <property type="entry name" value="P-loop_NTPase"/>
</dbReference>
<gene>
    <name evidence="2" type="ORF">CK501_07415</name>
</gene>
<organism evidence="2 3">
    <name type="scientific">Halovibrio salipaludis</name>
    <dbReference type="NCBI Taxonomy" id="2032626"/>
    <lineage>
        <taxon>Bacteria</taxon>
        <taxon>Pseudomonadati</taxon>
        <taxon>Pseudomonadota</taxon>
        <taxon>Gammaproteobacteria</taxon>
        <taxon>Oceanospirillales</taxon>
        <taxon>Halomonadaceae</taxon>
        <taxon>Halovibrio</taxon>
    </lineage>
</organism>
<keyword evidence="2" id="KW-0131">Cell cycle</keyword>
<comment type="caution">
    <text evidence="2">The sequence shown here is derived from an EMBL/GenBank/DDBJ whole genome shotgun (WGS) entry which is preliminary data.</text>
</comment>
<dbReference type="Proteomes" id="UP000218896">
    <property type="component" value="Unassembled WGS sequence"/>
</dbReference>
<protein>
    <submittedName>
        <fullName evidence="2">SOS cell division inhibitor SulA</fullName>
    </submittedName>
</protein>
<evidence type="ECO:0000256" key="1">
    <source>
        <dbReference type="SAM" id="MobiDB-lite"/>
    </source>
</evidence>
<dbReference type="Gene3D" id="3.40.50.300">
    <property type="entry name" value="P-loop containing nucleotide triphosphate hydrolases"/>
    <property type="match status" value="1"/>
</dbReference>
<sequence>MSVHPRTQLEQDPRLWRASQQKTGHSQGVASGFEALDQLLATSGWPQGALIECHSALNGIGELQLFAHAMRQCVRNETALFWVDPPHAPYPPALEGMGLPPEHCFLVRTGSRSDHLWALEQLLGNNAVGMVMGWSRRRDPAALRRLQLALEERRTLGVLITPETGTSQASPAPMRLSLEAVPGANQLRVTLLRQRGGQAGSRTLTLPPVIPRQTV</sequence>
<evidence type="ECO:0000313" key="2">
    <source>
        <dbReference type="EMBL" id="PAU81363.1"/>
    </source>
</evidence>
<dbReference type="NCBIfam" id="NF033429">
    <property type="entry name" value="ImuA_translesion"/>
    <property type="match status" value="1"/>
</dbReference>
<name>A0A2A2F9Z1_9GAMM</name>
<proteinExistence type="predicted"/>
<dbReference type="RefSeq" id="WP_095617085.1">
    <property type="nucleotide sequence ID" value="NZ_NSKD01000002.1"/>
</dbReference>
<accession>A0A2A2F9Z1</accession>
<feature type="region of interest" description="Disordered" evidence="1">
    <location>
        <begin position="1"/>
        <end position="23"/>
    </location>
</feature>
<reference evidence="2 3" key="1">
    <citation type="submission" date="2017-08" db="EMBL/GenBank/DDBJ databases">
        <title>Halovibrio sewagensis sp. nov., isolated from wastewater of high salinity.</title>
        <authorList>
            <person name="Dong X."/>
            <person name="Zhang G."/>
        </authorList>
    </citation>
    <scope>NUCLEOTIDE SEQUENCE [LARGE SCALE GENOMIC DNA]</scope>
    <source>
        <strain evidence="2 3">YL5-2</strain>
    </source>
</reference>
<dbReference type="InterPro" id="IPR017166">
    <property type="entry name" value="UCP037290"/>
</dbReference>